<keyword evidence="3" id="KW-1185">Reference proteome</keyword>
<dbReference type="AlphaFoldDB" id="A0A318RJN9"/>
<feature type="compositionally biased region" description="Polar residues" evidence="1">
    <location>
        <begin position="66"/>
        <end position="75"/>
    </location>
</feature>
<comment type="caution">
    <text evidence="2">The sequence shown here is derived from an EMBL/GenBank/DDBJ whole genome shotgun (WGS) entry which is preliminary data.</text>
</comment>
<evidence type="ECO:0000313" key="3">
    <source>
        <dbReference type="Proteomes" id="UP000247591"/>
    </source>
</evidence>
<dbReference type="EMBL" id="QJSP01000008">
    <property type="protein sequence ID" value="PYE16556.1"/>
    <property type="molecule type" value="Genomic_DNA"/>
</dbReference>
<protein>
    <submittedName>
        <fullName evidence="2">Uncharacterized protein</fullName>
    </submittedName>
</protein>
<evidence type="ECO:0000313" key="2">
    <source>
        <dbReference type="EMBL" id="PYE16556.1"/>
    </source>
</evidence>
<gene>
    <name evidence="2" type="ORF">DFR67_108310</name>
</gene>
<sequence length="81" mass="9036">MDVAVRVTISREEPALSEGVREQIQNGREGDNGPHTREAYRMIRHNFPTVAAKFSDSARQPRVQIASDSPHQVSPGQVHCE</sequence>
<accession>A0A318RJN9</accession>
<name>A0A318RJN9_WILLI</name>
<evidence type="ECO:0000256" key="1">
    <source>
        <dbReference type="SAM" id="MobiDB-lite"/>
    </source>
</evidence>
<dbReference type="Proteomes" id="UP000247591">
    <property type="component" value="Unassembled WGS sequence"/>
</dbReference>
<reference evidence="2 3" key="1">
    <citation type="submission" date="2018-06" db="EMBL/GenBank/DDBJ databases">
        <title>Genomic Encyclopedia of Type Strains, Phase IV (KMG-IV): sequencing the most valuable type-strain genomes for metagenomic binning, comparative biology and taxonomic classification.</title>
        <authorList>
            <person name="Goeker M."/>
        </authorList>
    </citation>
    <scope>NUCLEOTIDE SEQUENCE [LARGE SCALE GENOMIC DNA]</scope>
    <source>
        <strain evidence="2 3">DSM 45521</strain>
    </source>
</reference>
<organism evidence="2 3">
    <name type="scientific">Williamsia limnetica</name>
    <dbReference type="NCBI Taxonomy" id="882452"/>
    <lineage>
        <taxon>Bacteria</taxon>
        <taxon>Bacillati</taxon>
        <taxon>Actinomycetota</taxon>
        <taxon>Actinomycetes</taxon>
        <taxon>Mycobacteriales</taxon>
        <taxon>Nocardiaceae</taxon>
        <taxon>Williamsia</taxon>
    </lineage>
</organism>
<feature type="region of interest" description="Disordered" evidence="1">
    <location>
        <begin position="55"/>
        <end position="81"/>
    </location>
</feature>
<proteinExistence type="predicted"/>